<dbReference type="NCBIfam" id="TIGR01543">
    <property type="entry name" value="proheadase_HK97"/>
    <property type="match status" value="1"/>
</dbReference>
<gene>
    <name evidence="7" type="ORF">UFOVP402_5</name>
</gene>
<dbReference type="InterPro" id="IPR054613">
    <property type="entry name" value="Peptidase_S78_dom"/>
</dbReference>
<accession>A0A6J5M1L0</accession>
<dbReference type="SUPFAM" id="SSF50789">
    <property type="entry name" value="Herpes virus serine proteinase, assemblin"/>
    <property type="match status" value="1"/>
</dbReference>
<dbReference type="GO" id="GO:0006508">
    <property type="term" value="P:proteolysis"/>
    <property type="evidence" value="ECO:0007669"/>
    <property type="project" value="UniProtKB-KW"/>
</dbReference>
<protein>
    <submittedName>
        <fullName evidence="7">COG3740 Phage head maturation protease</fullName>
    </submittedName>
</protein>
<feature type="domain" description="Prohead serine protease" evidence="6">
    <location>
        <begin position="13"/>
        <end position="157"/>
    </location>
</feature>
<name>A0A6J5M1L0_9CAUD</name>
<evidence type="ECO:0000256" key="5">
    <source>
        <dbReference type="ARBA" id="ARBA00023045"/>
    </source>
</evidence>
<evidence type="ECO:0000256" key="3">
    <source>
        <dbReference type="ARBA" id="ARBA00022801"/>
    </source>
</evidence>
<evidence type="ECO:0000313" key="7">
    <source>
        <dbReference type="EMBL" id="CAB4140131.1"/>
    </source>
</evidence>
<proteinExistence type="predicted"/>
<evidence type="ECO:0000259" key="6">
    <source>
        <dbReference type="Pfam" id="PF04586"/>
    </source>
</evidence>
<organism evidence="7">
    <name type="scientific">uncultured Caudovirales phage</name>
    <dbReference type="NCBI Taxonomy" id="2100421"/>
    <lineage>
        <taxon>Viruses</taxon>
        <taxon>Duplodnaviria</taxon>
        <taxon>Heunggongvirae</taxon>
        <taxon>Uroviricota</taxon>
        <taxon>Caudoviricetes</taxon>
        <taxon>Peduoviridae</taxon>
        <taxon>Maltschvirus</taxon>
        <taxon>Maltschvirus maltsch</taxon>
    </lineage>
</organism>
<keyword evidence="3" id="KW-0378">Hydrolase</keyword>
<keyword evidence="2 7" id="KW-0645">Protease</keyword>
<keyword evidence="4" id="KW-0118">Viral capsid assembly</keyword>
<evidence type="ECO:0000256" key="2">
    <source>
        <dbReference type="ARBA" id="ARBA00022670"/>
    </source>
</evidence>
<dbReference type="GO" id="GO:0008233">
    <property type="term" value="F:peptidase activity"/>
    <property type="evidence" value="ECO:0007669"/>
    <property type="project" value="UniProtKB-KW"/>
</dbReference>
<dbReference type="Pfam" id="PF04586">
    <property type="entry name" value="Peptidase_S78"/>
    <property type="match status" value="1"/>
</dbReference>
<sequence length="237" mass="26221">MGKVYQIKNSNLILKDVDTKEGIVSGYFSAFGNKDSDGDILMPGAFARSINNNGPKSQSPRIKHLLNHNPSQPLGVLMELKEDEFGLAYTSRIGTHTLGQDFVKMAESGLITEHSIGFQVLKWEKDEAQQATKFTEVKLWEGSSLTAWGANELTPLTSVKGTVDAEQLEQKIAAIEKFCKHTDASDETIQALLIQIKQMQQMLIDATTPPAVEAQDSDIKKQAALEQQFITTILKHF</sequence>
<evidence type="ECO:0000256" key="4">
    <source>
        <dbReference type="ARBA" id="ARBA00022950"/>
    </source>
</evidence>
<keyword evidence="1" id="KW-1188">Viral release from host cell</keyword>
<evidence type="ECO:0000256" key="1">
    <source>
        <dbReference type="ARBA" id="ARBA00022612"/>
    </source>
</evidence>
<keyword evidence="5" id="KW-1273">Viral capsid maturation</keyword>
<dbReference type="InterPro" id="IPR006433">
    <property type="entry name" value="Prohead_protease"/>
</dbReference>
<dbReference type="EMBL" id="LR796374">
    <property type="protein sequence ID" value="CAB4140131.1"/>
    <property type="molecule type" value="Genomic_DNA"/>
</dbReference>
<reference evidence="7" key="1">
    <citation type="submission" date="2020-04" db="EMBL/GenBank/DDBJ databases">
        <authorList>
            <person name="Chiriac C."/>
            <person name="Salcher M."/>
            <person name="Ghai R."/>
            <person name="Kavagutti S V."/>
        </authorList>
    </citation>
    <scope>NUCLEOTIDE SEQUENCE</scope>
</reference>
<dbReference type="GO" id="GO:0046797">
    <property type="term" value="P:viral procapsid maturation"/>
    <property type="evidence" value="ECO:0007669"/>
    <property type="project" value="UniProtKB-KW"/>
</dbReference>